<keyword evidence="2" id="KW-1185">Reference proteome</keyword>
<evidence type="ECO:0000313" key="1">
    <source>
        <dbReference type="EMBL" id="KAH7937454.1"/>
    </source>
</evidence>
<sequence length="172" mass="18800">MGRVKQTPVAAVVGSAAPFSSCRCAVEPAGPAQKRVCGCLLRVFPEHGYPGAPKASLFAAPTEDELRKKWERNLRRAYKPLTESSAVCERHFELRYILRDYVHIINGTEVRLPRGKPSLAPGAVPSLLPECASYLSVAPVKERPERKRSVAASAPAVGTKPRKIARTARNEE</sequence>
<evidence type="ECO:0000313" key="2">
    <source>
        <dbReference type="Proteomes" id="UP000821865"/>
    </source>
</evidence>
<comment type="caution">
    <text evidence="1">The sequence shown here is derived from an EMBL/GenBank/DDBJ whole genome shotgun (WGS) entry which is preliminary data.</text>
</comment>
<gene>
    <name evidence="1" type="ORF">HPB49_012514</name>
</gene>
<proteinExistence type="predicted"/>
<reference evidence="1" key="1">
    <citation type="submission" date="2020-05" db="EMBL/GenBank/DDBJ databases">
        <title>Large-scale comparative analyses of tick genomes elucidate their genetic diversity and vector capacities.</title>
        <authorList>
            <person name="Jia N."/>
            <person name="Wang J."/>
            <person name="Shi W."/>
            <person name="Du L."/>
            <person name="Sun Y."/>
            <person name="Zhan W."/>
            <person name="Jiang J."/>
            <person name="Wang Q."/>
            <person name="Zhang B."/>
            <person name="Ji P."/>
            <person name="Sakyi L.B."/>
            <person name="Cui X."/>
            <person name="Yuan T."/>
            <person name="Jiang B."/>
            <person name="Yang W."/>
            <person name="Lam T.T.-Y."/>
            <person name="Chang Q."/>
            <person name="Ding S."/>
            <person name="Wang X."/>
            <person name="Zhu J."/>
            <person name="Ruan X."/>
            <person name="Zhao L."/>
            <person name="Wei J."/>
            <person name="Que T."/>
            <person name="Du C."/>
            <person name="Cheng J."/>
            <person name="Dai P."/>
            <person name="Han X."/>
            <person name="Huang E."/>
            <person name="Gao Y."/>
            <person name="Liu J."/>
            <person name="Shao H."/>
            <person name="Ye R."/>
            <person name="Li L."/>
            <person name="Wei W."/>
            <person name="Wang X."/>
            <person name="Wang C."/>
            <person name="Yang T."/>
            <person name="Huo Q."/>
            <person name="Li W."/>
            <person name="Guo W."/>
            <person name="Chen H."/>
            <person name="Zhou L."/>
            <person name="Ni X."/>
            <person name="Tian J."/>
            <person name="Zhou Y."/>
            <person name="Sheng Y."/>
            <person name="Liu T."/>
            <person name="Pan Y."/>
            <person name="Xia L."/>
            <person name="Li J."/>
            <person name="Zhao F."/>
            <person name="Cao W."/>
        </authorList>
    </citation>
    <scope>NUCLEOTIDE SEQUENCE</scope>
    <source>
        <strain evidence="1">Dsil-2018</strain>
    </source>
</reference>
<protein>
    <submittedName>
        <fullName evidence="1">Uncharacterized protein</fullName>
    </submittedName>
</protein>
<organism evidence="1 2">
    <name type="scientific">Dermacentor silvarum</name>
    <name type="common">Tick</name>
    <dbReference type="NCBI Taxonomy" id="543639"/>
    <lineage>
        <taxon>Eukaryota</taxon>
        <taxon>Metazoa</taxon>
        <taxon>Ecdysozoa</taxon>
        <taxon>Arthropoda</taxon>
        <taxon>Chelicerata</taxon>
        <taxon>Arachnida</taxon>
        <taxon>Acari</taxon>
        <taxon>Parasitiformes</taxon>
        <taxon>Ixodida</taxon>
        <taxon>Ixodoidea</taxon>
        <taxon>Ixodidae</taxon>
        <taxon>Rhipicephalinae</taxon>
        <taxon>Dermacentor</taxon>
    </lineage>
</organism>
<accession>A0ACB8C9B4</accession>
<name>A0ACB8C9B4_DERSI</name>
<dbReference type="EMBL" id="CM023477">
    <property type="protein sequence ID" value="KAH7937454.1"/>
    <property type="molecule type" value="Genomic_DNA"/>
</dbReference>
<dbReference type="Proteomes" id="UP000821865">
    <property type="component" value="Chromosome 8"/>
</dbReference>